<feature type="region of interest" description="Disordered" evidence="1">
    <location>
        <begin position="198"/>
        <end position="487"/>
    </location>
</feature>
<reference evidence="3" key="1">
    <citation type="journal article" date="2019" name="Int. J. Syst. Evol. Microbiol.">
        <title>The Global Catalogue of Microorganisms (GCM) 10K type strain sequencing project: providing services to taxonomists for standard genome sequencing and annotation.</title>
        <authorList>
            <consortium name="The Broad Institute Genomics Platform"/>
            <consortium name="The Broad Institute Genome Sequencing Center for Infectious Disease"/>
            <person name="Wu L."/>
            <person name="Ma J."/>
        </authorList>
    </citation>
    <scope>NUCLEOTIDE SEQUENCE [LARGE SCALE GENOMIC DNA]</scope>
    <source>
        <strain evidence="3">CGMCC 4.7682</strain>
    </source>
</reference>
<evidence type="ECO:0008006" key="4">
    <source>
        <dbReference type="Google" id="ProtNLM"/>
    </source>
</evidence>
<feature type="compositionally biased region" description="Gly residues" evidence="1">
    <location>
        <begin position="422"/>
        <end position="440"/>
    </location>
</feature>
<dbReference type="Proteomes" id="UP001595764">
    <property type="component" value="Unassembled WGS sequence"/>
</dbReference>
<feature type="compositionally biased region" description="Gly residues" evidence="1">
    <location>
        <begin position="270"/>
        <end position="303"/>
    </location>
</feature>
<organism evidence="2 3">
    <name type="scientific">Amycolatopsis halotolerans</name>
    <dbReference type="NCBI Taxonomy" id="330083"/>
    <lineage>
        <taxon>Bacteria</taxon>
        <taxon>Bacillati</taxon>
        <taxon>Actinomycetota</taxon>
        <taxon>Actinomycetes</taxon>
        <taxon>Pseudonocardiales</taxon>
        <taxon>Pseudonocardiaceae</taxon>
        <taxon>Amycolatopsis</taxon>
    </lineage>
</organism>
<name>A0ABV7QLT0_9PSEU</name>
<dbReference type="Gene3D" id="1.20.1260.20">
    <property type="entry name" value="PPE superfamily"/>
    <property type="match status" value="1"/>
</dbReference>
<feature type="compositionally biased region" description="Basic and acidic residues" evidence="1">
    <location>
        <begin position="220"/>
        <end position="237"/>
    </location>
</feature>
<feature type="compositionally biased region" description="Polar residues" evidence="1">
    <location>
        <begin position="198"/>
        <end position="207"/>
    </location>
</feature>
<evidence type="ECO:0000256" key="1">
    <source>
        <dbReference type="SAM" id="MobiDB-lite"/>
    </source>
</evidence>
<proteinExistence type="predicted"/>
<feature type="compositionally biased region" description="Basic and acidic residues" evidence="1">
    <location>
        <begin position="441"/>
        <end position="455"/>
    </location>
</feature>
<feature type="compositionally biased region" description="Low complexity" evidence="1">
    <location>
        <begin position="318"/>
        <end position="350"/>
    </location>
</feature>
<sequence length="487" mass="48316">MGFFDFIGDGAKWIGDRISDADDWVNDRLKDAGGWFSDFYHGNLGDQAVPAPAIVQQVQQGPGTSSWDSGSSTVQKMIQEHNQNSDDAQQITTMLESVWTGDGADAARARLRPLSDASATSAQAYVVNGQKLVDTTHGYNDMKIALQSMPPTPPHKNLWDQGTPWDTDTEKQINEYNAAANHNVERYQKYADQAKTNGQGLNSNYGQVSGFDGQNLKIDSGGDHAKGKHEKAYRGPGRDSGGPGRGPGASGGVGNWPGGSEAGTSRPGTSGSGTSGPGISGPGAAGPGSSGAGSSGAVGGTGGVPFHPGSAGSGGTYPGSTDGTSTSGWTPPSVDRVGGSNWTPSTPTSWGTGGGSSSNNSVGGWAPGGFGPLGGGGEAGTGGRGGGIAARLGGGAGVGTGAGTGVGAGEEGRAAAAAAGKGAAGAKGSPGMGGMAGGGKGKGEEDKEHQRKYGIEDDSAFSLVDENGERALDPRTGLPPTPPTIGG</sequence>
<evidence type="ECO:0000313" key="2">
    <source>
        <dbReference type="EMBL" id="MFC3512859.1"/>
    </source>
</evidence>
<feature type="compositionally biased region" description="Pro residues" evidence="1">
    <location>
        <begin position="477"/>
        <end position="487"/>
    </location>
</feature>
<feature type="compositionally biased region" description="Gly residues" evidence="1">
    <location>
        <begin position="365"/>
        <end position="409"/>
    </location>
</feature>
<dbReference type="InterPro" id="IPR038332">
    <property type="entry name" value="PPE_sf"/>
</dbReference>
<keyword evidence="3" id="KW-1185">Reference proteome</keyword>
<dbReference type="EMBL" id="JBHRWI010000026">
    <property type="protein sequence ID" value="MFC3512859.1"/>
    <property type="molecule type" value="Genomic_DNA"/>
</dbReference>
<gene>
    <name evidence="2" type="ORF">ACFORO_22000</name>
</gene>
<comment type="caution">
    <text evidence="2">The sequence shown here is derived from an EMBL/GenBank/DDBJ whole genome shotgun (WGS) entry which is preliminary data.</text>
</comment>
<feature type="compositionally biased region" description="Gly residues" evidence="1">
    <location>
        <begin position="238"/>
        <end position="261"/>
    </location>
</feature>
<protein>
    <recommendedName>
        <fullName evidence="4">PPE family protein</fullName>
    </recommendedName>
</protein>
<evidence type="ECO:0000313" key="3">
    <source>
        <dbReference type="Proteomes" id="UP001595764"/>
    </source>
</evidence>
<accession>A0ABV7QLT0</accession>
<dbReference type="RefSeq" id="WP_377874447.1">
    <property type="nucleotide sequence ID" value="NZ_JBHMAY010000071.1"/>
</dbReference>